<evidence type="ECO:0000313" key="1">
    <source>
        <dbReference type="EMBL" id="MBB3020770.1"/>
    </source>
</evidence>
<name>A0A7W4VP48_9HYPH</name>
<accession>A0A7W4VP48</accession>
<dbReference type="AlphaFoldDB" id="A0A7W4VP48"/>
<proteinExistence type="predicted"/>
<protein>
    <submittedName>
        <fullName evidence="1">Uncharacterized protein</fullName>
    </submittedName>
</protein>
<comment type="caution">
    <text evidence="1">The sequence shown here is derived from an EMBL/GenBank/DDBJ whole genome shotgun (WGS) entry which is preliminary data.</text>
</comment>
<organism evidence="1 2">
    <name type="scientific">Microvirga lupini</name>
    <dbReference type="NCBI Taxonomy" id="420324"/>
    <lineage>
        <taxon>Bacteria</taxon>
        <taxon>Pseudomonadati</taxon>
        <taxon>Pseudomonadota</taxon>
        <taxon>Alphaproteobacteria</taxon>
        <taxon>Hyphomicrobiales</taxon>
        <taxon>Methylobacteriaceae</taxon>
        <taxon>Microvirga</taxon>
    </lineage>
</organism>
<reference evidence="1 2" key="1">
    <citation type="submission" date="2020-08" db="EMBL/GenBank/DDBJ databases">
        <title>The Agave Microbiome: Exploring the role of microbial communities in plant adaptations to desert environments.</title>
        <authorList>
            <person name="Partida-Martinez L.P."/>
        </authorList>
    </citation>
    <scope>NUCLEOTIDE SEQUENCE [LARGE SCALE GENOMIC DNA]</scope>
    <source>
        <strain evidence="1 2">AT3.9</strain>
    </source>
</reference>
<keyword evidence="2" id="KW-1185">Reference proteome</keyword>
<dbReference type="Proteomes" id="UP000532010">
    <property type="component" value="Unassembled WGS sequence"/>
</dbReference>
<sequence length="176" mass="20038">MPSHKAVIAKFVGQDFLLDKVVKRAKAVFLWSYVDGLIRWPKSIGHPDIADFGKAFRISFARSQIIDRDGPGPQDPQALYFPYSTIHGVMGAESARYFQVSFREFIDDTPKGPLDPRFYVDPDLYRHRIIIELAENVRWLALDGTPSARGAVINPPRLFFHKKGRTVLPPFEVRLA</sequence>
<dbReference type="RefSeq" id="WP_183453090.1">
    <property type="nucleotide sequence ID" value="NZ_JACHWB010000006.1"/>
</dbReference>
<gene>
    <name evidence="1" type="ORF">FHR70_003858</name>
</gene>
<evidence type="ECO:0000313" key="2">
    <source>
        <dbReference type="Proteomes" id="UP000532010"/>
    </source>
</evidence>
<dbReference type="EMBL" id="JACHWB010000006">
    <property type="protein sequence ID" value="MBB3020770.1"/>
    <property type="molecule type" value="Genomic_DNA"/>
</dbReference>